<comment type="caution">
    <text evidence="2">The sequence shown here is derived from an EMBL/GenBank/DDBJ whole genome shotgun (WGS) entry which is preliminary data.</text>
</comment>
<gene>
    <name evidence="2" type="ORF">SM757_32405</name>
</gene>
<keyword evidence="3" id="KW-1185">Reference proteome</keyword>
<organism evidence="2 3">
    <name type="scientific">Azohydromonas lata</name>
    <dbReference type="NCBI Taxonomy" id="45677"/>
    <lineage>
        <taxon>Bacteria</taxon>
        <taxon>Pseudomonadati</taxon>
        <taxon>Pseudomonadota</taxon>
        <taxon>Betaproteobacteria</taxon>
        <taxon>Burkholderiales</taxon>
        <taxon>Sphaerotilaceae</taxon>
        <taxon>Azohydromonas</taxon>
    </lineage>
</organism>
<proteinExistence type="predicted"/>
<dbReference type="EMBL" id="JAXOJX010000106">
    <property type="protein sequence ID" value="MDZ5461287.1"/>
    <property type="molecule type" value="Genomic_DNA"/>
</dbReference>
<sequence length="130" mass="14564">MADIAPALIGWPLLALPEDDGTLRYPDLERSVRDSIRVILSTTPGEQLMRPAFGAGLERLLHEPNTLATRARLRELIQDALSRWERRIVLDRVDVWELPDDPGALRVDIGYRIVRTGANATLALTMQLQG</sequence>
<evidence type="ECO:0000259" key="1">
    <source>
        <dbReference type="Pfam" id="PF04965"/>
    </source>
</evidence>
<dbReference type="Pfam" id="PF04965">
    <property type="entry name" value="GPW_gp25"/>
    <property type="match status" value="1"/>
</dbReference>
<dbReference type="InterPro" id="IPR007048">
    <property type="entry name" value="IraD/Gp25-like"/>
</dbReference>
<feature type="domain" description="IraD/Gp25-like" evidence="1">
    <location>
        <begin position="27"/>
        <end position="116"/>
    </location>
</feature>
<evidence type="ECO:0000313" key="2">
    <source>
        <dbReference type="EMBL" id="MDZ5461287.1"/>
    </source>
</evidence>
<name>A0ABU5IQV7_9BURK</name>
<dbReference type="SUPFAM" id="SSF160719">
    <property type="entry name" value="gpW/gp25-like"/>
    <property type="match status" value="1"/>
</dbReference>
<dbReference type="RefSeq" id="WP_322468495.1">
    <property type="nucleotide sequence ID" value="NZ_JAXOJX010000106.1"/>
</dbReference>
<protein>
    <submittedName>
        <fullName evidence="2">GPW/gp25 family protein</fullName>
    </submittedName>
</protein>
<dbReference type="Gene3D" id="3.10.450.40">
    <property type="match status" value="1"/>
</dbReference>
<dbReference type="Proteomes" id="UP001293718">
    <property type="component" value="Unassembled WGS sequence"/>
</dbReference>
<evidence type="ECO:0000313" key="3">
    <source>
        <dbReference type="Proteomes" id="UP001293718"/>
    </source>
</evidence>
<accession>A0ABU5IQV7</accession>
<reference evidence="2 3" key="1">
    <citation type="submission" date="2023-11" db="EMBL/GenBank/DDBJ databases">
        <title>Draft genome of Azohydromonas lata strain H1 (DSM1123), a polyhydroxyalkanoate producer.</title>
        <authorList>
            <person name="Traversa D."/>
            <person name="D'Addabbo P."/>
            <person name="Pazzani C."/>
            <person name="Manzari C."/>
            <person name="Chiara M."/>
            <person name="Scrascia M."/>
        </authorList>
    </citation>
    <scope>NUCLEOTIDE SEQUENCE [LARGE SCALE GENOMIC DNA]</scope>
    <source>
        <strain evidence="2 3">H1</strain>
    </source>
</reference>